<feature type="transmembrane region" description="Helical" evidence="1">
    <location>
        <begin position="79"/>
        <end position="102"/>
    </location>
</feature>
<organism evidence="2">
    <name type="scientific">Phenylobacterium glaciei</name>
    <dbReference type="NCBI Taxonomy" id="2803784"/>
    <lineage>
        <taxon>Bacteria</taxon>
        <taxon>Pseudomonadati</taxon>
        <taxon>Pseudomonadota</taxon>
        <taxon>Alphaproteobacteria</taxon>
        <taxon>Caulobacterales</taxon>
        <taxon>Caulobacteraceae</taxon>
        <taxon>Phenylobacterium</taxon>
    </lineage>
</organism>
<proteinExistence type="predicted"/>
<evidence type="ECO:0000313" key="2">
    <source>
        <dbReference type="EMBL" id="QQZ51569.1"/>
    </source>
</evidence>
<dbReference type="AlphaFoldDB" id="A0A974P702"/>
<gene>
    <name evidence="2" type="ORF">JKL49_11600</name>
</gene>
<accession>A0A974P702</accession>
<name>A0A974P702_9CAUL</name>
<sequence>MRATNWPSWRRWRLIMWRRWRDKLDDYIFVLFVAGASLLIVWQNAQVEGLILLWAALVAVIEPELRAPTDLKSSTWKAVAIYVVWSITSLTPSALVLVQYGAGSIALPR</sequence>
<keyword evidence="1" id="KW-0472">Membrane</keyword>
<protein>
    <submittedName>
        <fullName evidence="2">Uncharacterized protein</fullName>
    </submittedName>
</protein>
<dbReference type="EMBL" id="CP068570">
    <property type="protein sequence ID" value="QQZ51569.1"/>
    <property type="molecule type" value="Genomic_DNA"/>
</dbReference>
<keyword evidence="1" id="KW-1133">Transmembrane helix</keyword>
<keyword evidence="1" id="KW-0812">Transmembrane</keyword>
<evidence type="ECO:0000256" key="1">
    <source>
        <dbReference type="SAM" id="Phobius"/>
    </source>
</evidence>
<reference evidence="2" key="1">
    <citation type="submission" date="2021-01" db="EMBL/GenBank/DDBJ databases">
        <title>Genome sequence of Phenylobacterium sp. 20VBR1 isolated from a valley glaceir, Ny-Alesund, Svalbard.</title>
        <authorList>
            <person name="Thomas F.A."/>
            <person name="Krishnan K.P."/>
            <person name="Sinha R.K."/>
        </authorList>
    </citation>
    <scope>NUCLEOTIDE SEQUENCE</scope>
    <source>
        <strain evidence="2">20VBR1</strain>
    </source>
</reference>
<feature type="transmembrane region" description="Helical" evidence="1">
    <location>
        <begin position="24"/>
        <end position="43"/>
    </location>
</feature>